<dbReference type="PANTHER" id="PTHR35008:SF8">
    <property type="entry name" value="ALCOHOL DEHYDROGENASE CYTOCHROME C SUBUNIT"/>
    <property type="match status" value="1"/>
</dbReference>
<dbReference type="GO" id="GO:0020037">
    <property type="term" value="F:heme binding"/>
    <property type="evidence" value="ECO:0007669"/>
    <property type="project" value="InterPro"/>
</dbReference>
<dbReference type="Pfam" id="PF00034">
    <property type="entry name" value="Cytochrom_C"/>
    <property type="match status" value="2"/>
</dbReference>
<organism evidence="6 7">
    <name type="scientific">Neogemmobacter tilapiae</name>
    <dbReference type="NCBI Taxonomy" id="875041"/>
    <lineage>
        <taxon>Bacteria</taxon>
        <taxon>Pseudomonadati</taxon>
        <taxon>Pseudomonadota</taxon>
        <taxon>Alphaproteobacteria</taxon>
        <taxon>Rhodobacterales</taxon>
        <taxon>Paracoccaceae</taxon>
        <taxon>Neogemmobacter</taxon>
    </lineage>
</organism>
<dbReference type="EMBL" id="BMYJ01000001">
    <property type="protein sequence ID" value="GHC44174.1"/>
    <property type="molecule type" value="Genomic_DNA"/>
</dbReference>
<accession>A0A918TE85</accession>
<comment type="caution">
    <text evidence="6">The sequence shown here is derived from an EMBL/GenBank/DDBJ whole genome shotgun (WGS) entry which is preliminary data.</text>
</comment>
<dbReference type="GO" id="GO:0009055">
    <property type="term" value="F:electron transfer activity"/>
    <property type="evidence" value="ECO:0007669"/>
    <property type="project" value="InterPro"/>
</dbReference>
<dbReference type="SUPFAM" id="SSF46626">
    <property type="entry name" value="Cytochrome c"/>
    <property type="match status" value="2"/>
</dbReference>
<evidence type="ECO:0000256" key="2">
    <source>
        <dbReference type="ARBA" id="ARBA00022723"/>
    </source>
</evidence>
<dbReference type="Proteomes" id="UP000638981">
    <property type="component" value="Unassembled WGS sequence"/>
</dbReference>
<dbReference type="InterPro" id="IPR009056">
    <property type="entry name" value="Cyt_c-like_dom"/>
</dbReference>
<reference evidence="6" key="2">
    <citation type="submission" date="2020-09" db="EMBL/GenBank/DDBJ databases">
        <authorList>
            <person name="Sun Q."/>
            <person name="Kim S."/>
        </authorList>
    </citation>
    <scope>NUCLEOTIDE SEQUENCE</scope>
    <source>
        <strain evidence="6">KCTC 23310</strain>
    </source>
</reference>
<dbReference type="GO" id="GO:0046872">
    <property type="term" value="F:metal ion binding"/>
    <property type="evidence" value="ECO:0007669"/>
    <property type="project" value="UniProtKB-KW"/>
</dbReference>
<evidence type="ECO:0000256" key="4">
    <source>
        <dbReference type="PROSITE-ProRule" id="PRU00433"/>
    </source>
</evidence>
<name>A0A918TE85_9RHOB</name>
<dbReference type="PROSITE" id="PS51007">
    <property type="entry name" value="CYTC"/>
    <property type="match status" value="2"/>
</dbReference>
<reference evidence="6" key="1">
    <citation type="journal article" date="2014" name="Int. J. Syst. Evol. Microbiol.">
        <title>Complete genome sequence of Corynebacterium casei LMG S-19264T (=DSM 44701T), isolated from a smear-ripened cheese.</title>
        <authorList>
            <consortium name="US DOE Joint Genome Institute (JGI-PGF)"/>
            <person name="Walter F."/>
            <person name="Albersmeier A."/>
            <person name="Kalinowski J."/>
            <person name="Ruckert C."/>
        </authorList>
    </citation>
    <scope>NUCLEOTIDE SEQUENCE</scope>
    <source>
        <strain evidence="6">KCTC 23310</strain>
    </source>
</reference>
<dbReference type="AlphaFoldDB" id="A0A918TE85"/>
<dbReference type="RefSeq" id="WP_189409536.1">
    <property type="nucleotide sequence ID" value="NZ_BMYJ01000001.1"/>
</dbReference>
<feature type="domain" description="Cytochrome c" evidence="5">
    <location>
        <begin position="38"/>
        <end position="146"/>
    </location>
</feature>
<feature type="domain" description="Cytochrome c" evidence="5">
    <location>
        <begin position="187"/>
        <end position="293"/>
    </location>
</feature>
<keyword evidence="3 4" id="KW-0408">Iron</keyword>
<evidence type="ECO:0000313" key="7">
    <source>
        <dbReference type="Proteomes" id="UP000638981"/>
    </source>
</evidence>
<dbReference type="Gene3D" id="1.10.760.10">
    <property type="entry name" value="Cytochrome c-like domain"/>
    <property type="match status" value="1"/>
</dbReference>
<gene>
    <name evidence="6" type="primary">cycG</name>
    <name evidence="6" type="ORF">GCM10007315_01660</name>
</gene>
<evidence type="ECO:0000313" key="6">
    <source>
        <dbReference type="EMBL" id="GHC44174.1"/>
    </source>
</evidence>
<keyword evidence="1 4" id="KW-0349">Heme</keyword>
<dbReference type="PANTHER" id="PTHR35008">
    <property type="entry name" value="BLL4482 PROTEIN-RELATED"/>
    <property type="match status" value="1"/>
</dbReference>
<dbReference type="InterPro" id="IPR036909">
    <property type="entry name" value="Cyt_c-like_dom_sf"/>
</dbReference>
<protein>
    <submittedName>
        <fullName evidence="6">Diheme cytochrome c-type</fullName>
    </submittedName>
</protein>
<keyword evidence="7" id="KW-1185">Reference proteome</keyword>
<evidence type="ECO:0000259" key="5">
    <source>
        <dbReference type="PROSITE" id="PS51007"/>
    </source>
</evidence>
<proteinExistence type="predicted"/>
<evidence type="ECO:0000256" key="1">
    <source>
        <dbReference type="ARBA" id="ARBA00022617"/>
    </source>
</evidence>
<keyword evidence="2 4" id="KW-0479">Metal-binding</keyword>
<evidence type="ECO:0000256" key="3">
    <source>
        <dbReference type="ARBA" id="ARBA00023004"/>
    </source>
</evidence>
<sequence length="296" mass="31443">MKKLLTGLLVLGLVGGGAGWVLTAPKTLPSDTFAGIAGDAAKGEAVFWATGCASCHMAAEAKGEDQLKLPGGQRFETAFGTFLSPNISPDPAHGIGGWTLEQFANAIQKGVSPEGQHYYPALPYAAYQNMVPQDVADLYAFMQTLPAVETASLPHEVGFPYNIRRSLGGWKLLFLPSGWAVGGDLSEAEQRGRYIAEAMAHCGECHTPRNALGGQTRSAWLAGAPNPSGEGNIPNITPAKLTWSEDEIVEYLTSGFTPEFDSVGGHMSHVVENMARLPESDRQAVAAYLKKVSPVE</sequence>
<dbReference type="InterPro" id="IPR051459">
    <property type="entry name" value="Cytochrome_c-type_DH"/>
</dbReference>